<dbReference type="EMBL" id="UZAH01030686">
    <property type="protein sequence ID" value="VDP11605.1"/>
    <property type="molecule type" value="Genomic_DNA"/>
</dbReference>
<feature type="region of interest" description="Disordered" evidence="1">
    <location>
        <begin position="126"/>
        <end position="148"/>
    </location>
</feature>
<proteinExistence type="predicted"/>
<evidence type="ECO:0000313" key="4">
    <source>
        <dbReference type="Proteomes" id="UP000050761"/>
    </source>
</evidence>
<reference evidence="5" key="2">
    <citation type="submission" date="2019-09" db="UniProtKB">
        <authorList>
            <consortium name="WormBaseParasite"/>
        </authorList>
    </citation>
    <scope>IDENTIFICATION</scope>
</reference>
<dbReference type="InterPro" id="IPR012337">
    <property type="entry name" value="RNaseH-like_sf"/>
</dbReference>
<feature type="compositionally biased region" description="Low complexity" evidence="1">
    <location>
        <begin position="135"/>
        <end position="148"/>
    </location>
</feature>
<dbReference type="Gene3D" id="3.30.420.10">
    <property type="entry name" value="Ribonuclease H-like superfamily/Ribonuclease H"/>
    <property type="match status" value="1"/>
</dbReference>
<dbReference type="WBParaSite" id="HPBE_0001844601-mRNA-1">
    <property type="protein sequence ID" value="HPBE_0001844601-mRNA-1"/>
    <property type="gene ID" value="HPBE_0001844601"/>
</dbReference>
<protein>
    <submittedName>
        <fullName evidence="5">Integrase catalytic domain-containing protein</fullName>
    </submittedName>
</protein>
<dbReference type="InterPro" id="IPR036397">
    <property type="entry name" value="RNaseH_sf"/>
</dbReference>
<dbReference type="OrthoDB" id="413122at2759"/>
<sequence length="236" mass="26348">MRRQQPTAGTLDSSGPREAYGPLHPDHQSSIASPRFRRAELGRLLRIGRYFTTPYHHEGNGLCERVFSTFQEMLRTYIRPDQGDWDLFLPACAFAYNTFCLSALFVCLLMDSSALLPSSPTLPVSEFDVPKPEPADTATPTPATTDDPDSIAADVLADLLVNVTNPPFDDADSLFSPKVGEVSPIHETEADREGTLFLLSRIPLFCIVLLQPLKEWLTRQMLRLRLLFQAGLMPNQ</sequence>
<name>A0A183G947_HELPZ</name>
<evidence type="ECO:0000313" key="5">
    <source>
        <dbReference type="WBParaSite" id="HPBE_0001844601-mRNA-1"/>
    </source>
</evidence>
<keyword evidence="2" id="KW-0812">Transmembrane</keyword>
<feature type="compositionally biased region" description="Polar residues" evidence="1">
    <location>
        <begin position="1"/>
        <end position="13"/>
    </location>
</feature>
<reference evidence="3 4" key="1">
    <citation type="submission" date="2018-11" db="EMBL/GenBank/DDBJ databases">
        <authorList>
            <consortium name="Pathogen Informatics"/>
        </authorList>
    </citation>
    <scope>NUCLEOTIDE SEQUENCE [LARGE SCALE GENOMIC DNA]</scope>
</reference>
<feature type="region of interest" description="Disordered" evidence="1">
    <location>
        <begin position="1"/>
        <end position="30"/>
    </location>
</feature>
<accession>A0A3P8BZG8</accession>
<dbReference type="GO" id="GO:0003676">
    <property type="term" value="F:nucleic acid binding"/>
    <property type="evidence" value="ECO:0007669"/>
    <property type="project" value="InterPro"/>
</dbReference>
<dbReference type="Proteomes" id="UP000050761">
    <property type="component" value="Unassembled WGS sequence"/>
</dbReference>
<evidence type="ECO:0000256" key="1">
    <source>
        <dbReference type="SAM" id="MobiDB-lite"/>
    </source>
</evidence>
<accession>A0A183G947</accession>
<keyword evidence="4" id="KW-1185">Reference proteome</keyword>
<keyword evidence="2" id="KW-1133">Transmembrane helix</keyword>
<evidence type="ECO:0000256" key="2">
    <source>
        <dbReference type="SAM" id="Phobius"/>
    </source>
</evidence>
<evidence type="ECO:0000313" key="3">
    <source>
        <dbReference type="EMBL" id="VDP11605.1"/>
    </source>
</evidence>
<dbReference type="SUPFAM" id="SSF53098">
    <property type="entry name" value="Ribonuclease H-like"/>
    <property type="match status" value="1"/>
</dbReference>
<gene>
    <name evidence="3" type="ORF">HPBE_LOCUS18445</name>
</gene>
<organism evidence="4 5">
    <name type="scientific">Heligmosomoides polygyrus</name>
    <name type="common">Parasitic roundworm</name>
    <dbReference type="NCBI Taxonomy" id="6339"/>
    <lineage>
        <taxon>Eukaryota</taxon>
        <taxon>Metazoa</taxon>
        <taxon>Ecdysozoa</taxon>
        <taxon>Nematoda</taxon>
        <taxon>Chromadorea</taxon>
        <taxon>Rhabditida</taxon>
        <taxon>Rhabditina</taxon>
        <taxon>Rhabditomorpha</taxon>
        <taxon>Strongyloidea</taxon>
        <taxon>Heligmosomidae</taxon>
        <taxon>Heligmosomoides</taxon>
    </lineage>
</organism>
<keyword evidence="2" id="KW-0472">Membrane</keyword>
<feature type="transmembrane region" description="Helical" evidence="2">
    <location>
        <begin position="87"/>
        <end position="109"/>
    </location>
</feature>
<dbReference type="AlphaFoldDB" id="A0A183G947"/>